<evidence type="ECO:0000256" key="1">
    <source>
        <dbReference type="ARBA" id="ARBA00004196"/>
    </source>
</evidence>
<feature type="domain" description="Periplasmic binding protein" evidence="4">
    <location>
        <begin position="51"/>
        <end position="307"/>
    </location>
</feature>
<name>A0A0K8PB51_9CHLR</name>
<keyword evidence="6" id="KW-1185">Reference proteome</keyword>
<evidence type="ECO:0000256" key="2">
    <source>
        <dbReference type="ARBA" id="ARBA00007639"/>
    </source>
</evidence>
<dbReference type="RefSeq" id="WP_062278703.1">
    <property type="nucleotide sequence ID" value="NZ_DF968180.1"/>
</dbReference>
<dbReference type="Proteomes" id="UP000053370">
    <property type="component" value="Unassembled WGS sequence"/>
</dbReference>
<keyword evidence="3" id="KW-0732">Signal</keyword>
<dbReference type="EMBL" id="DF968180">
    <property type="protein sequence ID" value="GAP39892.1"/>
    <property type="molecule type" value="Genomic_DNA"/>
</dbReference>
<dbReference type="InterPro" id="IPR025997">
    <property type="entry name" value="SBP_2_dom"/>
</dbReference>
<comment type="similarity">
    <text evidence="2">Belongs to the bacterial solute-binding protein 2 family.</text>
</comment>
<dbReference type="GO" id="GO:0030313">
    <property type="term" value="C:cell envelope"/>
    <property type="evidence" value="ECO:0007669"/>
    <property type="project" value="UniProtKB-SubCell"/>
</dbReference>
<dbReference type="PANTHER" id="PTHR46847">
    <property type="entry name" value="D-ALLOSE-BINDING PERIPLASMIC PROTEIN-RELATED"/>
    <property type="match status" value="1"/>
</dbReference>
<evidence type="ECO:0000313" key="5">
    <source>
        <dbReference type="EMBL" id="GAP39892.1"/>
    </source>
</evidence>
<dbReference type="Gene3D" id="3.40.50.2300">
    <property type="match status" value="2"/>
</dbReference>
<accession>A0A0K8PB51</accession>
<dbReference type="STRING" id="1678840.ATC1_12429"/>
<sequence>MSASFFEINEWRDINEENSIFVVTLVLLLTFVSAASAERAALETQGLKVASINWTNAHGWRSVYDAQLREVAEEYKKLGIISQYDEYCPNMDSAQEVAMFETAINEGYDIILINAGGSSGLDSCFEQAEEAGILVVPVDNLYPWAGSIGVQTDQTIWAGNSCKALCEGIGGKGDILMFHGQMGATGAGIRGDVWQKCLADYPDIKVVYEGAHNWSQTESKKLMAEVLASGIKYDAILTEEACVGILEAIEEAGAPYPKFMTSDEEVGYLRMLNRINAEKKVIDFYIIENPPGIGASALKLAVRMAAGWEFADGVLKEGTDGNQVYYYTPTYIVTPDTLSKAIEDTADMADTDQVSAYLTEEVANAAFK</sequence>
<protein>
    <submittedName>
        <fullName evidence="5">Monosaccharide ABC transporter substrate-binding protein, CUT2 family</fullName>
    </submittedName>
</protein>
<dbReference type="PANTHER" id="PTHR46847:SF1">
    <property type="entry name" value="D-ALLOSE-BINDING PERIPLASMIC PROTEIN-RELATED"/>
    <property type="match status" value="1"/>
</dbReference>
<dbReference type="AlphaFoldDB" id="A0A0K8PB51"/>
<evidence type="ECO:0000313" key="6">
    <source>
        <dbReference type="Proteomes" id="UP000053370"/>
    </source>
</evidence>
<dbReference type="SUPFAM" id="SSF53822">
    <property type="entry name" value="Periplasmic binding protein-like I"/>
    <property type="match status" value="1"/>
</dbReference>
<evidence type="ECO:0000256" key="3">
    <source>
        <dbReference type="ARBA" id="ARBA00022729"/>
    </source>
</evidence>
<dbReference type="GO" id="GO:0030246">
    <property type="term" value="F:carbohydrate binding"/>
    <property type="evidence" value="ECO:0007669"/>
    <property type="project" value="UniProtKB-ARBA"/>
</dbReference>
<proteinExistence type="inferred from homology"/>
<dbReference type="InterPro" id="IPR028082">
    <property type="entry name" value="Peripla_BP_I"/>
</dbReference>
<comment type="subcellular location">
    <subcellularLocation>
        <location evidence="1">Cell envelope</location>
    </subcellularLocation>
</comment>
<gene>
    <name evidence="5" type="ORF">ATC1_12429</name>
</gene>
<dbReference type="Pfam" id="PF13407">
    <property type="entry name" value="Peripla_BP_4"/>
    <property type="match status" value="1"/>
</dbReference>
<reference evidence="5" key="1">
    <citation type="journal article" date="2015" name="Genome Announc.">
        <title>Draft Genome Sequence of Anaerolineae Strain TC1, a Novel Isolate from a Methanogenic Wastewater Treatment System.</title>
        <authorList>
            <person name="Matsuura N."/>
            <person name="Tourlousse D.M."/>
            <person name="Sun L."/>
            <person name="Toyonaga M."/>
            <person name="Kuroda K."/>
            <person name="Ohashi A."/>
            <person name="Cruz R."/>
            <person name="Yamaguchi T."/>
            <person name="Sekiguchi Y."/>
        </authorList>
    </citation>
    <scope>NUCLEOTIDE SEQUENCE [LARGE SCALE GENOMIC DNA]</scope>
    <source>
        <strain evidence="5">TC1</strain>
    </source>
</reference>
<organism evidence="5">
    <name type="scientific">Flexilinea flocculi</name>
    <dbReference type="NCBI Taxonomy" id="1678840"/>
    <lineage>
        <taxon>Bacteria</taxon>
        <taxon>Bacillati</taxon>
        <taxon>Chloroflexota</taxon>
        <taxon>Anaerolineae</taxon>
        <taxon>Anaerolineales</taxon>
        <taxon>Anaerolineaceae</taxon>
        <taxon>Flexilinea</taxon>
    </lineage>
</organism>
<evidence type="ECO:0000259" key="4">
    <source>
        <dbReference type="Pfam" id="PF13407"/>
    </source>
</evidence>
<dbReference type="OrthoDB" id="9814427at2"/>